<name>A0A6C0J159_9ZZZZ</name>
<organism evidence="2">
    <name type="scientific">viral metagenome</name>
    <dbReference type="NCBI Taxonomy" id="1070528"/>
    <lineage>
        <taxon>unclassified sequences</taxon>
        <taxon>metagenomes</taxon>
        <taxon>organismal metagenomes</taxon>
    </lineage>
</organism>
<evidence type="ECO:0000313" key="2">
    <source>
        <dbReference type="EMBL" id="QHT98520.1"/>
    </source>
</evidence>
<dbReference type="AlphaFoldDB" id="A0A6C0J159"/>
<accession>A0A6C0J159</accession>
<proteinExistence type="predicted"/>
<sequence length="56" mass="6456">MAIDKTMKDKLTDSEKKKIKQENKAKANPKKAEAKKEKNDACREKRKEEGTTKTFS</sequence>
<dbReference type="EMBL" id="MN740292">
    <property type="protein sequence ID" value="QHT98520.1"/>
    <property type="molecule type" value="Genomic_DNA"/>
</dbReference>
<feature type="region of interest" description="Disordered" evidence="1">
    <location>
        <begin position="1"/>
        <end position="56"/>
    </location>
</feature>
<reference evidence="2" key="1">
    <citation type="journal article" date="2020" name="Nature">
        <title>Giant virus diversity and host interactions through global metagenomics.</title>
        <authorList>
            <person name="Schulz F."/>
            <person name="Roux S."/>
            <person name="Paez-Espino D."/>
            <person name="Jungbluth S."/>
            <person name="Walsh D.A."/>
            <person name="Denef V.J."/>
            <person name="McMahon K.D."/>
            <person name="Konstantinidis K.T."/>
            <person name="Eloe-Fadrosh E.A."/>
            <person name="Kyrpides N.C."/>
            <person name="Woyke T."/>
        </authorList>
    </citation>
    <scope>NUCLEOTIDE SEQUENCE</scope>
    <source>
        <strain evidence="2">GVMAG-M-3300025652-16</strain>
    </source>
</reference>
<evidence type="ECO:0000256" key="1">
    <source>
        <dbReference type="SAM" id="MobiDB-lite"/>
    </source>
</evidence>
<protein>
    <submittedName>
        <fullName evidence="2">Uncharacterized protein</fullName>
    </submittedName>
</protein>